<dbReference type="SUPFAM" id="SSF46589">
    <property type="entry name" value="tRNA-binding arm"/>
    <property type="match status" value="1"/>
</dbReference>
<dbReference type="GO" id="GO:0004828">
    <property type="term" value="F:serine-tRNA ligase activity"/>
    <property type="evidence" value="ECO:0007669"/>
    <property type="project" value="UniProtKB-EC"/>
</dbReference>
<dbReference type="InterPro" id="IPR015866">
    <property type="entry name" value="Ser-tRNA-synth_1_N"/>
</dbReference>
<dbReference type="EMBL" id="JAEUBD010001178">
    <property type="protein sequence ID" value="KAH3664947.1"/>
    <property type="molecule type" value="Genomic_DNA"/>
</dbReference>
<evidence type="ECO:0000256" key="5">
    <source>
        <dbReference type="ARBA" id="ARBA00023146"/>
    </source>
</evidence>
<evidence type="ECO:0000256" key="7">
    <source>
        <dbReference type="ARBA" id="ARBA00034892"/>
    </source>
</evidence>
<keyword evidence="3" id="KW-0547">Nucleotide-binding</keyword>
<dbReference type="InterPro" id="IPR006195">
    <property type="entry name" value="aa-tRNA-synth_II"/>
</dbReference>
<evidence type="ECO:0000256" key="4">
    <source>
        <dbReference type="ARBA" id="ARBA00022840"/>
    </source>
</evidence>
<dbReference type="InterPro" id="IPR002317">
    <property type="entry name" value="Ser-tRNA-ligase_type_1"/>
</dbReference>
<dbReference type="PRINTS" id="PR00981">
    <property type="entry name" value="TRNASYNTHSER"/>
</dbReference>
<dbReference type="Pfam" id="PF00587">
    <property type="entry name" value="tRNA-synt_2b"/>
    <property type="match status" value="1"/>
</dbReference>
<evidence type="ECO:0000313" key="11">
    <source>
        <dbReference type="EMBL" id="KAH3664947.1"/>
    </source>
</evidence>
<dbReference type="PIRSF" id="PIRSF001529">
    <property type="entry name" value="Ser-tRNA-synth_IIa"/>
    <property type="match status" value="1"/>
</dbReference>
<dbReference type="NCBIfam" id="TIGR00414">
    <property type="entry name" value="serS"/>
    <property type="match status" value="1"/>
</dbReference>
<dbReference type="InterPro" id="IPR002314">
    <property type="entry name" value="aa-tRNA-synt_IIb"/>
</dbReference>
<evidence type="ECO:0000256" key="1">
    <source>
        <dbReference type="ARBA" id="ARBA00012840"/>
    </source>
</evidence>
<feature type="binding site" evidence="8">
    <location>
        <position position="314"/>
    </location>
    <ligand>
        <name>L-serine</name>
        <dbReference type="ChEBI" id="CHEBI:33384"/>
    </ligand>
</feature>
<feature type="site" description="Important for serine binding" evidence="8">
    <location>
        <position position="415"/>
    </location>
</feature>
<evidence type="ECO:0000256" key="6">
    <source>
        <dbReference type="ARBA" id="ARBA00031113"/>
    </source>
</evidence>
<feature type="binding site" evidence="8">
    <location>
        <position position="260"/>
    </location>
    <ligand>
        <name>L-serine</name>
        <dbReference type="ChEBI" id="CHEBI:33384"/>
    </ligand>
</feature>
<evidence type="ECO:0000256" key="3">
    <source>
        <dbReference type="ARBA" id="ARBA00022741"/>
    </source>
</evidence>
<gene>
    <name evidence="11" type="ORF">OGATHE_003762</name>
</gene>
<dbReference type="GO" id="GO:0005524">
    <property type="term" value="F:ATP binding"/>
    <property type="evidence" value="ECO:0007669"/>
    <property type="project" value="UniProtKB-KW"/>
</dbReference>
<accession>A0A9P8P4U5</accession>
<feature type="binding site" evidence="8">
    <location>
        <position position="291"/>
    </location>
    <ligand>
        <name>L-serine</name>
        <dbReference type="ChEBI" id="CHEBI:33384"/>
    </ligand>
</feature>
<dbReference type="SUPFAM" id="SSF55681">
    <property type="entry name" value="Class II aaRS and biotin synthetases"/>
    <property type="match status" value="1"/>
</dbReference>
<sequence length="460" mass="52074">MSRGLRLAPVAVRRFAGSVRFLGALRKPDFDLEYYNSRVHLFRDICSRRKVPFPLDGYTALYGKYVDARKEAIELKREANTLQQRIKDSKMGRQPVDEQAVLDRLAQLKPLLKRSAETQKGLVTQMEELVDQLPNLIDDAVGSQQTLLEYINVSHDIDAVADEKYDHKSILENAGLVEFSQASNVSGRGWYYLMGDMALLEQALVQYSLKMARKNGFQMVLPPSIVKTEVTNACGFRPRDTNNERQVYELTHDNLCLTGTAEIALAALSIDTEYKFGDLPRRMVGLSRSFRAEAGAAGRDTRGLYRVHEFTKVELFSWTAGQLSESSKEFDRLVAFQKEFIKSLELPARVLLMPADDLGAPAFKKVDIEVFMPGRGAWGEVSSTSNCLDYQARRLHARYRTENNKLRFVHTLNGTACAVPRLLVAIVENNYDQDSHSIAVPKVLQPYLDDKKYIECMPCK</sequence>
<dbReference type="Proteomes" id="UP000788993">
    <property type="component" value="Unassembled WGS sequence"/>
</dbReference>
<dbReference type="InterPro" id="IPR010978">
    <property type="entry name" value="tRNA-bd_arm"/>
</dbReference>
<evidence type="ECO:0000259" key="10">
    <source>
        <dbReference type="PROSITE" id="PS50862"/>
    </source>
</evidence>
<reference evidence="11" key="1">
    <citation type="journal article" date="2021" name="Open Biol.">
        <title>Shared evolutionary footprints suggest mitochondrial oxidative damage underlies multiple complex I losses in fungi.</title>
        <authorList>
            <person name="Schikora-Tamarit M.A."/>
            <person name="Marcet-Houben M."/>
            <person name="Nosek J."/>
            <person name="Gabaldon T."/>
        </authorList>
    </citation>
    <scope>NUCLEOTIDE SEQUENCE</scope>
    <source>
        <strain evidence="11">NCAIM Y.01608</strain>
    </source>
</reference>
<dbReference type="PROSITE" id="PS50862">
    <property type="entry name" value="AA_TRNA_LIGASE_II"/>
    <property type="match status" value="1"/>
</dbReference>
<dbReference type="InterPro" id="IPR045864">
    <property type="entry name" value="aa-tRNA-synth_II/BPL/LPL"/>
</dbReference>
<dbReference type="InterPro" id="IPR042103">
    <property type="entry name" value="SerRS_1_N_sf"/>
</dbReference>
<feature type="binding site" evidence="9">
    <location>
        <begin position="307"/>
        <end position="310"/>
    </location>
    <ligand>
        <name>ATP</name>
        <dbReference type="ChEBI" id="CHEBI:30616"/>
    </ligand>
</feature>
<evidence type="ECO:0000313" key="12">
    <source>
        <dbReference type="Proteomes" id="UP000788993"/>
    </source>
</evidence>
<keyword evidence="5" id="KW-0030">Aminoacyl-tRNA synthetase</keyword>
<keyword evidence="2" id="KW-0436">Ligase</keyword>
<dbReference type="Gene3D" id="1.10.287.40">
    <property type="entry name" value="Serine-tRNA synthetase, tRNA binding domain"/>
    <property type="match status" value="1"/>
</dbReference>
<dbReference type="PANTHER" id="PTHR11778">
    <property type="entry name" value="SERYL-TRNA SYNTHETASE"/>
    <property type="match status" value="1"/>
</dbReference>
<protein>
    <recommendedName>
        <fullName evidence="1">serine--tRNA ligase</fullName>
        <ecNumber evidence="1">6.1.1.11</ecNumber>
    </recommendedName>
    <alternativeName>
        <fullName evidence="6">Seryl-tRNA synthetase</fullName>
    </alternativeName>
    <alternativeName>
        <fullName evidence="7">Seryl-tRNA(Ser) synthetase</fullName>
    </alternativeName>
</protein>
<evidence type="ECO:0000256" key="2">
    <source>
        <dbReference type="ARBA" id="ARBA00022598"/>
    </source>
</evidence>
<name>A0A9P8P4U5_9ASCO</name>
<dbReference type="Gene3D" id="3.30.930.10">
    <property type="entry name" value="Bira Bifunctional Protein, Domain 2"/>
    <property type="match status" value="1"/>
</dbReference>
<dbReference type="GO" id="GO:0006434">
    <property type="term" value="P:seryl-tRNA aminoacylation"/>
    <property type="evidence" value="ECO:0007669"/>
    <property type="project" value="InterPro"/>
</dbReference>
<dbReference type="AlphaFoldDB" id="A0A9P8P4U5"/>
<feature type="binding site" evidence="9">
    <location>
        <begin position="380"/>
        <end position="383"/>
    </location>
    <ligand>
        <name>ATP</name>
        <dbReference type="ChEBI" id="CHEBI:30616"/>
    </ligand>
</feature>
<dbReference type="Pfam" id="PF02403">
    <property type="entry name" value="Seryl_tRNA_N"/>
    <property type="match status" value="1"/>
</dbReference>
<reference evidence="11" key="2">
    <citation type="submission" date="2021-01" db="EMBL/GenBank/DDBJ databases">
        <authorList>
            <person name="Schikora-Tamarit M.A."/>
        </authorList>
    </citation>
    <scope>NUCLEOTIDE SEQUENCE</scope>
    <source>
        <strain evidence="11">NCAIM Y.01608</strain>
    </source>
</reference>
<organism evidence="11 12">
    <name type="scientific">Ogataea polymorpha</name>
    <dbReference type="NCBI Taxonomy" id="460523"/>
    <lineage>
        <taxon>Eukaryota</taxon>
        <taxon>Fungi</taxon>
        <taxon>Dikarya</taxon>
        <taxon>Ascomycota</taxon>
        <taxon>Saccharomycotina</taxon>
        <taxon>Pichiomycetes</taxon>
        <taxon>Pichiales</taxon>
        <taxon>Pichiaceae</taxon>
        <taxon>Ogataea</taxon>
    </lineage>
</organism>
<evidence type="ECO:0000256" key="9">
    <source>
        <dbReference type="PIRSR" id="PIRSR001529-2"/>
    </source>
</evidence>
<feature type="binding site" evidence="8">
    <location>
        <position position="413"/>
    </location>
    <ligand>
        <name>L-serine</name>
        <dbReference type="ChEBI" id="CHEBI:33384"/>
    </ligand>
</feature>
<keyword evidence="4 9" id="KW-0067">ATP-binding</keyword>
<dbReference type="EC" id="6.1.1.11" evidence="1"/>
<feature type="binding site" evidence="9">
    <location>
        <begin position="291"/>
        <end position="293"/>
    </location>
    <ligand>
        <name>ATP</name>
        <dbReference type="ChEBI" id="CHEBI:30616"/>
    </ligand>
</feature>
<comment type="caution">
    <text evidence="11">The sequence shown here is derived from an EMBL/GenBank/DDBJ whole genome shotgun (WGS) entry which is preliminary data.</text>
</comment>
<keyword evidence="12" id="KW-1185">Reference proteome</keyword>
<feature type="domain" description="Aminoacyl-transfer RNA synthetases class-II family profile" evidence="10">
    <location>
        <begin position="166"/>
        <end position="446"/>
    </location>
</feature>
<proteinExistence type="predicted"/>
<evidence type="ECO:0000256" key="8">
    <source>
        <dbReference type="PIRSR" id="PIRSR001529-1"/>
    </source>
</evidence>